<evidence type="ECO:0000313" key="2">
    <source>
        <dbReference type="Proteomes" id="UP000292445"/>
    </source>
</evidence>
<dbReference type="RefSeq" id="WP_130358386.1">
    <property type="nucleotide sequence ID" value="NZ_SGXC01000002.1"/>
</dbReference>
<dbReference type="AlphaFoldDB" id="A0A4Q7NCK2"/>
<keyword evidence="2" id="KW-1185">Reference proteome</keyword>
<accession>A0A4Q7NCK2</accession>
<proteinExistence type="predicted"/>
<dbReference type="Proteomes" id="UP000292445">
    <property type="component" value="Unassembled WGS sequence"/>
</dbReference>
<protein>
    <recommendedName>
        <fullName evidence="3">DUF1330 domain-containing protein</fullName>
    </recommendedName>
</protein>
<evidence type="ECO:0000313" key="1">
    <source>
        <dbReference type="EMBL" id="RZS80761.1"/>
    </source>
</evidence>
<dbReference type="PANTHER" id="PTHR40257:SF1">
    <property type="entry name" value="DUF1330 DOMAIN-CONTAINING PROTEIN"/>
    <property type="match status" value="1"/>
</dbReference>
<dbReference type="InterPro" id="IPR011008">
    <property type="entry name" value="Dimeric_a/b-barrel"/>
</dbReference>
<reference evidence="1 2" key="1">
    <citation type="submission" date="2019-02" db="EMBL/GenBank/DDBJ databases">
        <title>Genomic Encyclopedia of Type Strains, Phase IV (KMG-IV): sequencing the most valuable type-strain genomes for metagenomic binning, comparative biology and taxonomic classification.</title>
        <authorList>
            <person name="Goeker M."/>
        </authorList>
    </citation>
    <scope>NUCLEOTIDE SEQUENCE [LARGE SCALE GENOMIC DNA]</scope>
    <source>
        <strain evidence="1 2">K24</strain>
    </source>
</reference>
<dbReference type="Gene3D" id="3.30.70.100">
    <property type="match status" value="1"/>
</dbReference>
<name>A0A4Q7NCK2_9BURK</name>
<dbReference type="OrthoDB" id="8909581at2"/>
<dbReference type="SUPFAM" id="SSF54909">
    <property type="entry name" value="Dimeric alpha+beta barrel"/>
    <property type="match status" value="1"/>
</dbReference>
<evidence type="ECO:0008006" key="3">
    <source>
        <dbReference type="Google" id="ProtNLM"/>
    </source>
</evidence>
<dbReference type="PANTHER" id="PTHR40257">
    <property type="match status" value="1"/>
</dbReference>
<organism evidence="1 2">
    <name type="scientific">Pigmentiphaga kullae</name>
    <dbReference type="NCBI Taxonomy" id="151784"/>
    <lineage>
        <taxon>Bacteria</taxon>
        <taxon>Pseudomonadati</taxon>
        <taxon>Pseudomonadota</taxon>
        <taxon>Betaproteobacteria</taxon>
        <taxon>Burkholderiales</taxon>
        <taxon>Alcaligenaceae</taxon>
        <taxon>Pigmentiphaga</taxon>
    </lineage>
</organism>
<comment type="caution">
    <text evidence="1">The sequence shown here is derived from an EMBL/GenBank/DDBJ whole genome shotgun (WGS) entry which is preliminary data.</text>
</comment>
<gene>
    <name evidence="1" type="ORF">EV675_3373</name>
</gene>
<sequence>MASSTPSPRYLEPTQQSGRAFIMRKMQGNVVMLNLLRFREIADYAANPELAPKEPISGAQAFDRYIHHTLPLLHASGGDLLFLGTGGPLLIGPENERWDLAMMVRQSSAESFLDFANNAEYLAGMGHRTAAIEDARLLPLTQIEKTSSSK</sequence>
<dbReference type="EMBL" id="SGXC01000002">
    <property type="protein sequence ID" value="RZS80761.1"/>
    <property type="molecule type" value="Genomic_DNA"/>
</dbReference>